<accession>A0ABW4MJN3</accession>
<reference evidence="2" key="1">
    <citation type="journal article" date="2019" name="Int. J. Syst. Evol. Microbiol.">
        <title>The Global Catalogue of Microorganisms (GCM) 10K type strain sequencing project: providing services to taxonomists for standard genome sequencing and annotation.</title>
        <authorList>
            <consortium name="The Broad Institute Genomics Platform"/>
            <consortium name="The Broad Institute Genome Sequencing Center for Infectious Disease"/>
            <person name="Wu L."/>
            <person name="Ma J."/>
        </authorList>
    </citation>
    <scope>NUCLEOTIDE SEQUENCE [LARGE SCALE GENOMIC DNA]</scope>
    <source>
        <strain evidence="2">CCUG 15531</strain>
    </source>
</reference>
<evidence type="ECO:0000313" key="1">
    <source>
        <dbReference type="EMBL" id="MFD1778098.1"/>
    </source>
</evidence>
<dbReference type="Proteomes" id="UP001597227">
    <property type="component" value="Unassembled WGS sequence"/>
</dbReference>
<protein>
    <submittedName>
        <fullName evidence="1">VOC family protein</fullName>
    </submittedName>
</protein>
<dbReference type="Gene3D" id="3.10.180.10">
    <property type="entry name" value="2,3-Dihydroxybiphenyl 1,2-Dioxygenase, domain 1"/>
    <property type="match status" value="1"/>
</dbReference>
<proteinExistence type="predicted"/>
<keyword evidence="2" id="KW-1185">Reference proteome</keyword>
<gene>
    <name evidence="1" type="ORF">ACFSFW_05415</name>
</gene>
<dbReference type="SUPFAM" id="SSF54593">
    <property type="entry name" value="Glyoxalase/Bleomycin resistance protein/Dihydroxybiphenyl dioxygenase"/>
    <property type="match status" value="1"/>
</dbReference>
<dbReference type="RefSeq" id="WP_388035826.1">
    <property type="nucleotide sequence ID" value="NZ_JBHUEK010000007.1"/>
</dbReference>
<evidence type="ECO:0000313" key="2">
    <source>
        <dbReference type="Proteomes" id="UP001597227"/>
    </source>
</evidence>
<dbReference type="InterPro" id="IPR029068">
    <property type="entry name" value="Glyas_Bleomycin-R_OHBP_Dase"/>
</dbReference>
<name>A0ABW4MJN3_9BACI</name>
<organism evidence="1 2">
    <name type="scientific">Fredinandcohnia salidurans</name>
    <dbReference type="NCBI Taxonomy" id="2595041"/>
    <lineage>
        <taxon>Bacteria</taxon>
        <taxon>Bacillati</taxon>
        <taxon>Bacillota</taxon>
        <taxon>Bacilli</taxon>
        <taxon>Bacillales</taxon>
        <taxon>Bacillaceae</taxon>
        <taxon>Fredinandcohnia</taxon>
    </lineage>
</organism>
<dbReference type="EMBL" id="JBHUEK010000007">
    <property type="protein sequence ID" value="MFD1778098.1"/>
    <property type="molecule type" value="Genomic_DNA"/>
</dbReference>
<comment type="caution">
    <text evidence="1">The sequence shown here is derived from an EMBL/GenBank/DDBJ whole genome shotgun (WGS) entry which is preliminary data.</text>
</comment>
<sequence length="129" mass="15086">MIYEMTFQFRVADISKGQKWYEALLQKKPDFIPHEGFAEWELLPGCWLQIAEGDSTIGSGPLRLGVDNLENERERLINDLKIDPFDIYSREDVPVKWTTFSDPWGNHVGLFEYHIEAEKEERKKTILGL</sequence>